<evidence type="ECO:0000256" key="3">
    <source>
        <dbReference type="ARBA" id="ARBA00004947"/>
    </source>
</evidence>
<feature type="domain" description="NAD-dependent epimerase/dehydratase" evidence="12">
    <location>
        <begin position="3"/>
        <end position="252"/>
    </location>
</feature>
<comment type="similarity">
    <text evidence="4 11">Belongs to the NAD(P)-dependent epimerase/dehydratase family.</text>
</comment>
<dbReference type="EMBL" id="CP042593">
    <property type="protein sequence ID" value="QED48233.1"/>
    <property type="molecule type" value="Genomic_DNA"/>
</dbReference>
<keyword evidence="10 11" id="KW-0119">Carbohydrate metabolism</keyword>
<dbReference type="PANTHER" id="PTHR43725">
    <property type="entry name" value="UDP-GLUCOSE 4-EPIMERASE"/>
    <property type="match status" value="1"/>
</dbReference>
<keyword evidence="7 11" id="KW-0520">NAD</keyword>
<evidence type="ECO:0000256" key="4">
    <source>
        <dbReference type="ARBA" id="ARBA00007637"/>
    </source>
</evidence>
<comment type="catalytic activity">
    <reaction evidence="1 11">
        <text>UDP-alpha-D-glucose = UDP-alpha-D-galactose</text>
        <dbReference type="Rhea" id="RHEA:22168"/>
        <dbReference type="ChEBI" id="CHEBI:58885"/>
        <dbReference type="ChEBI" id="CHEBI:66914"/>
        <dbReference type="EC" id="5.1.3.2"/>
    </reaction>
</comment>
<dbReference type="InterPro" id="IPR005886">
    <property type="entry name" value="UDP_G4E"/>
</dbReference>
<accession>A0A5B8Z7M7</accession>
<dbReference type="Pfam" id="PF01370">
    <property type="entry name" value="Epimerase"/>
    <property type="match status" value="1"/>
</dbReference>
<evidence type="ECO:0000256" key="6">
    <source>
        <dbReference type="ARBA" id="ARBA00018569"/>
    </source>
</evidence>
<dbReference type="AlphaFoldDB" id="A0A5B8Z7M7"/>
<dbReference type="Proteomes" id="UP000321555">
    <property type="component" value="Chromosome"/>
</dbReference>
<dbReference type="GO" id="GO:0003978">
    <property type="term" value="F:UDP-glucose 4-epimerase activity"/>
    <property type="evidence" value="ECO:0007669"/>
    <property type="project" value="UniProtKB-UniRule"/>
</dbReference>
<dbReference type="Gene3D" id="3.90.25.10">
    <property type="entry name" value="UDP-galactose 4-epimerase, domain 1"/>
    <property type="match status" value="1"/>
</dbReference>
<sequence length="342" mass="38163">MAILVTGGAGYIGSHTVYFLLKQGLEVIVIDNLQTGHLKAVHPNAKFYEGDIRSPKFLEDVFSKERIEAVFHFAASSLVGESIKEPLKYYDTNVCGTLNLLESMGRFGINFLVFSSSAAVYGKAKVLPIIESSPLHPTNPYGETKLAMERMIKWWGNAYGTHYVSLRYFNAAGAMGTGDIGEDHTPETHLIPIVLQTALGKRDSVTIFGDNFSTKDGTCIRDYIHVEDLAEAHLLALNYLQHGGENNVFNLGSKIGYSVREVIKTAVEVTGENIHVIIGERRKGDPAELVASSEKAEKILGWKPKKMMNQIIKDAWEWHQRYPEGYNDKRYSIVRPTKTHTN</sequence>
<evidence type="ECO:0000256" key="10">
    <source>
        <dbReference type="ARBA" id="ARBA00023277"/>
    </source>
</evidence>
<evidence type="ECO:0000256" key="5">
    <source>
        <dbReference type="ARBA" id="ARBA00013189"/>
    </source>
</evidence>
<reference evidence="14" key="1">
    <citation type="submission" date="2019-08" db="EMBL/GenBank/DDBJ databases">
        <authorList>
            <person name="Zheng X."/>
        </authorList>
    </citation>
    <scope>NUCLEOTIDE SEQUENCE [LARGE SCALE GENOMIC DNA]</scope>
    <source>
        <strain evidence="14">FJAT-25496</strain>
    </source>
</reference>
<dbReference type="GO" id="GO:0033499">
    <property type="term" value="P:galactose catabolic process via UDP-galactose, Leloir pathway"/>
    <property type="evidence" value="ECO:0007669"/>
    <property type="project" value="TreeGrafter"/>
</dbReference>
<evidence type="ECO:0000313" key="13">
    <source>
        <dbReference type="EMBL" id="QED48233.1"/>
    </source>
</evidence>
<protein>
    <recommendedName>
        <fullName evidence="6 11">UDP-glucose 4-epimerase</fullName>
        <ecNumber evidence="5 11">5.1.3.2</ecNumber>
    </recommendedName>
</protein>
<dbReference type="RefSeq" id="WP_057771018.1">
    <property type="nucleotide sequence ID" value="NZ_CP042593.1"/>
</dbReference>
<comment type="subunit">
    <text evidence="11">Homodimer.</text>
</comment>
<evidence type="ECO:0000256" key="7">
    <source>
        <dbReference type="ARBA" id="ARBA00023027"/>
    </source>
</evidence>
<dbReference type="KEGG" id="bda:FSZ17_13835"/>
<gene>
    <name evidence="13" type="primary">galE</name>
    <name evidence="13" type="ORF">FSZ17_13835</name>
</gene>
<evidence type="ECO:0000256" key="1">
    <source>
        <dbReference type="ARBA" id="ARBA00000083"/>
    </source>
</evidence>
<dbReference type="STRING" id="1742359.GCA_001439625_01836"/>
<keyword evidence="14" id="KW-1185">Reference proteome</keyword>
<evidence type="ECO:0000259" key="12">
    <source>
        <dbReference type="Pfam" id="PF01370"/>
    </source>
</evidence>
<comment type="pathway">
    <text evidence="3 11">Carbohydrate metabolism; galactose metabolism.</text>
</comment>
<dbReference type="InterPro" id="IPR001509">
    <property type="entry name" value="Epimerase_deHydtase"/>
</dbReference>
<organism evidence="13 14">
    <name type="scientific">Cytobacillus dafuensis</name>
    <name type="common">Bacillus dafuensis</name>
    <dbReference type="NCBI Taxonomy" id="1742359"/>
    <lineage>
        <taxon>Bacteria</taxon>
        <taxon>Bacillati</taxon>
        <taxon>Bacillota</taxon>
        <taxon>Bacilli</taxon>
        <taxon>Bacillales</taxon>
        <taxon>Bacillaceae</taxon>
        <taxon>Cytobacillus</taxon>
    </lineage>
</organism>
<evidence type="ECO:0000256" key="9">
    <source>
        <dbReference type="ARBA" id="ARBA00023235"/>
    </source>
</evidence>
<dbReference type="EC" id="5.1.3.2" evidence="5 11"/>
<dbReference type="OrthoDB" id="9801785at2"/>
<dbReference type="Gene3D" id="3.40.50.720">
    <property type="entry name" value="NAD(P)-binding Rossmann-like Domain"/>
    <property type="match status" value="1"/>
</dbReference>
<name>A0A5B8Z7M7_CYTDA</name>
<keyword evidence="9 11" id="KW-0413">Isomerase</keyword>
<keyword evidence="8" id="KW-0299">Galactose metabolism</keyword>
<dbReference type="InterPro" id="IPR036291">
    <property type="entry name" value="NAD(P)-bd_dom_sf"/>
</dbReference>
<dbReference type="NCBIfam" id="TIGR01179">
    <property type="entry name" value="galE"/>
    <property type="match status" value="1"/>
</dbReference>
<evidence type="ECO:0000256" key="11">
    <source>
        <dbReference type="RuleBase" id="RU366046"/>
    </source>
</evidence>
<dbReference type="UniPathway" id="UPA00214"/>
<evidence type="ECO:0000313" key="14">
    <source>
        <dbReference type="Proteomes" id="UP000321555"/>
    </source>
</evidence>
<dbReference type="CDD" id="cd05247">
    <property type="entry name" value="UDP_G4E_1_SDR_e"/>
    <property type="match status" value="1"/>
</dbReference>
<dbReference type="PANTHER" id="PTHR43725:SF53">
    <property type="entry name" value="UDP-ARABINOSE 4-EPIMERASE 1"/>
    <property type="match status" value="1"/>
</dbReference>
<evidence type="ECO:0000256" key="8">
    <source>
        <dbReference type="ARBA" id="ARBA00023144"/>
    </source>
</evidence>
<comment type="cofactor">
    <cofactor evidence="2 11">
        <name>NAD(+)</name>
        <dbReference type="ChEBI" id="CHEBI:57540"/>
    </cofactor>
</comment>
<evidence type="ECO:0000256" key="2">
    <source>
        <dbReference type="ARBA" id="ARBA00001911"/>
    </source>
</evidence>
<dbReference type="SUPFAM" id="SSF51735">
    <property type="entry name" value="NAD(P)-binding Rossmann-fold domains"/>
    <property type="match status" value="1"/>
</dbReference>
<proteinExistence type="inferred from homology"/>